<comment type="caution">
    <text evidence="3">The sequence shown here is derived from an EMBL/GenBank/DDBJ whole genome shotgun (WGS) entry which is preliminary data.</text>
</comment>
<dbReference type="InterPro" id="IPR050595">
    <property type="entry name" value="Bact_response_regulator"/>
</dbReference>
<dbReference type="InterPro" id="IPR011006">
    <property type="entry name" value="CheY-like_superfamily"/>
</dbReference>
<feature type="domain" description="Response regulatory" evidence="2">
    <location>
        <begin position="71"/>
        <end position="156"/>
    </location>
</feature>
<dbReference type="PANTHER" id="PTHR44591:SF3">
    <property type="entry name" value="RESPONSE REGULATORY DOMAIN-CONTAINING PROTEIN"/>
    <property type="match status" value="1"/>
</dbReference>
<keyword evidence="1" id="KW-0597">Phosphoprotein</keyword>
<feature type="non-terminal residue" evidence="3">
    <location>
        <position position="156"/>
    </location>
</feature>
<evidence type="ECO:0000256" key="1">
    <source>
        <dbReference type="ARBA" id="ARBA00022553"/>
    </source>
</evidence>
<accession>X0YGF4</accession>
<dbReference type="Gene3D" id="3.40.50.2300">
    <property type="match status" value="1"/>
</dbReference>
<dbReference type="PROSITE" id="PS50110">
    <property type="entry name" value="RESPONSE_REGULATORY"/>
    <property type="match status" value="1"/>
</dbReference>
<dbReference type="Pfam" id="PF00072">
    <property type="entry name" value="Response_reg"/>
    <property type="match status" value="1"/>
</dbReference>
<name>X0YGF4_9ZZZZ</name>
<proteinExistence type="predicted"/>
<protein>
    <recommendedName>
        <fullName evidence="2">Response regulatory domain-containing protein</fullName>
    </recommendedName>
</protein>
<dbReference type="InterPro" id="IPR001789">
    <property type="entry name" value="Sig_transdc_resp-reg_receiver"/>
</dbReference>
<dbReference type="PANTHER" id="PTHR44591">
    <property type="entry name" value="STRESS RESPONSE REGULATOR PROTEIN 1"/>
    <property type="match status" value="1"/>
</dbReference>
<evidence type="ECO:0000259" key="2">
    <source>
        <dbReference type="PROSITE" id="PS50110"/>
    </source>
</evidence>
<gene>
    <name evidence="3" type="ORF">S01H1_83745</name>
</gene>
<dbReference type="SMART" id="SM00448">
    <property type="entry name" value="REC"/>
    <property type="match status" value="1"/>
</dbReference>
<dbReference type="SUPFAM" id="SSF52172">
    <property type="entry name" value="CheY-like"/>
    <property type="match status" value="1"/>
</dbReference>
<dbReference type="EMBL" id="BARS01056999">
    <property type="protein sequence ID" value="GAG47713.1"/>
    <property type="molecule type" value="Genomic_DNA"/>
</dbReference>
<sequence>FVFVVDTHDRGLPLGSDAYEDPEYSELVRHNARLKHLIETRLHLRGIPTMRGHIADYLTERCTLGTRRPKTILIVDDDEAILDLEQALLEEAGHRVLAATCALDALTMAHRDGPVDLCLLDIMMPSMDGHTAARQLRQQVGKPFAIIYVTALPRDR</sequence>
<evidence type="ECO:0000313" key="3">
    <source>
        <dbReference type="EMBL" id="GAG47713.1"/>
    </source>
</evidence>
<dbReference type="GO" id="GO:0000160">
    <property type="term" value="P:phosphorelay signal transduction system"/>
    <property type="evidence" value="ECO:0007669"/>
    <property type="project" value="InterPro"/>
</dbReference>
<feature type="non-terminal residue" evidence="3">
    <location>
        <position position="1"/>
    </location>
</feature>
<organism evidence="3">
    <name type="scientific">marine sediment metagenome</name>
    <dbReference type="NCBI Taxonomy" id="412755"/>
    <lineage>
        <taxon>unclassified sequences</taxon>
        <taxon>metagenomes</taxon>
        <taxon>ecological metagenomes</taxon>
    </lineage>
</organism>
<dbReference type="AlphaFoldDB" id="X0YGF4"/>
<reference evidence="3" key="1">
    <citation type="journal article" date="2014" name="Front. Microbiol.">
        <title>High frequency of phylogenetically diverse reductive dehalogenase-homologous genes in deep subseafloor sedimentary metagenomes.</title>
        <authorList>
            <person name="Kawai M."/>
            <person name="Futagami T."/>
            <person name="Toyoda A."/>
            <person name="Takaki Y."/>
            <person name="Nishi S."/>
            <person name="Hori S."/>
            <person name="Arai W."/>
            <person name="Tsubouchi T."/>
            <person name="Morono Y."/>
            <person name="Uchiyama I."/>
            <person name="Ito T."/>
            <person name="Fujiyama A."/>
            <person name="Inagaki F."/>
            <person name="Takami H."/>
        </authorList>
    </citation>
    <scope>NUCLEOTIDE SEQUENCE</scope>
    <source>
        <strain evidence="3">Expedition CK06-06</strain>
    </source>
</reference>